<dbReference type="RefSeq" id="WP_116849306.1">
    <property type="nucleotide sequence ID" value="NZ_QTJU01000011.1"/>
</dbReference>
<dbReference type="Proteomes" id="UP000261284">
    <property type="component" value="Unassembled WGS sequence"/>
</dbReference>
<dbReference type="OrthoDB" id="824384at2"/>
<dbReference type="EMBL" id="QTJU01000011">
    <property type="protein sequence ID" value="RFM26127.1"/>
    <property type="molecule type" value="Genomic_DNA"/>
</dbReference>
<evidence type="ECO:0000313" key="1">
    <source>
        <dbReference type="EMBL" id="RFM26127.1"/>
    </source>
</evidence>
<gene>
    <name evidence="1" type="ORF">DXN05_21205</name>
</gene>
<sequence>MYKETKKRKLTTVNISNMPGLDNIQIPDTLLAALYKDTLIAHDNFKQIAPDKAKTDTAPAPEKPPVAMPTPSKWFLGDNARGIVLLVNDAENVYLADDSLQLLSGILAACKLNLADVAIVNTAHIGFTYQQIKEQTKTNYFFLFNVPAPSVKLAFDIPHYQVQQFDNCTFLTAPDLRALLGTTPEAKLEKSKLWLSLKKIFNL</sequence>
<protein>
    <submittedName>
        <fullName evidence="1">Uncharacterized protein</fullName>
    </submittedName>
</protein>
<name>A0A3E1NE23_9BACT</name>
<accession>A0A3E1NE23</accession>
<evidence type="ECO:0000313" key="2">
    <source>
        <dbReference type="Proteomes" id="UP000261284"/>
    </source>
</evidence>
<organism evidence="1 2">
    <name type="scientific">Deminuibacter soli</name>
    <dbReference type="NCBI Taxonomy" id="2291815"/>
    <lineage>
        <taxon>Bacteria</taxon>
        <taxon>Pseudomonadati</taxon>
        <taxon>Bacteroidota</taxon>
        <taxon>Chitinophagia</taxon>
        <taxon>Chitinophagales</taxon>
        <taxon>Chitinophagaceae</taxon>
        <taxon>Deminuibacter</taxon>
    </lineage>
</organism>
<keyword evidence="2" id="KW-1185">Reference proteome</keyword>
<proteinExistence type="predicted"/>
<comment type="caution">
    <text evidence="1">The sequence shown here is derived from an EMBL/GenBank/DDBJ whole genome shotgun (WGS) entry which is preliminary data.</text>
</comment>
<dbReference type="AlphaFoldDB" id="A0A3E1NE23"/>
<reference evidence="1 2" key="1">
    <citation type="submission" date="2018-08" db="EMBL/GenBank/DDBJ databases">
        <title>Chitinophagaceae sp. K23C18032701, a novel bacterium isolated from forest soil.</title>
        <authorList>
            <person name="Wang C."/>
        </authorList>
    </citation>
    <scope>NUCLEOTIDE SEQUENCE [LARGE SCALE GENOMIC DNA]</scope>
    <source>
        <strain evidence="1 2">K23C18032701</strain>
    </source>
</reference>